<proteinExistence type="predicted"/>
<dbReference type="Pfam" id="PF13581">
    <property type="entry name" value="HATPase_c_2"/>
    <property type="match status" value="1"/>
</dbReference>
<evidence type="ECO:0000313" key="4">
    <source>
        <dbReference type="Proteomes" id="UP001596004"/>
    </source>
</evidence>
<dbReference type="EMBL" id="JBHSFP010000010">
    <property type="protein sequence ID" value="MFC4532552.1"/>
    <property type="molecule type" value="Genomic_DNA"/>
</dbReference>
<evidence type="ECO:0000256" key="1">
    <source>
        <dbReference type="ARBA" id="ARBA00022527"/>
    </source>
</evidence>
<evidence type="ECO:0000259" key="2">
    <source>
        <dbReference type="Pfam" id="PF13581"/>
    </source>
</evidence>
<keyword evidence="3" id="KW-0547">Nucleotide-binding</keyword>
<keyword evidence="1" id="KW-0418">Kinase</keyword>
<comment type="caution">
    <text evidence="3">The sequence shown here is derived from an EMBL/GenBank/DDBJ whole genome shotgun (WGS) entry which is preliminary data.</text>
</comment>
<keyword evidence="1" id="KW-0723">Serine/threonine-protein kinase</keyword>
<dbReference type="Proteomes" id="UP001596004">
    <property type="component" value="Unassembled WGS sequence"/>
</dbReference>
<keyword evidence="3" id="KW-0067">ATP-binding</keyword>
<dbReference type="InterPro" id="IPR036890">
    <property type="entry name" value="HATPase_C_sf"/>
</dbReference>
<dbReference type="CDD" id="cd16936">
    <property type="entry name" value="HATPase_RsbW-like"/>
    <property type="match status" value="1"/>
</dbReference>
<protein>
    <submittedName>
        <fullName evidence="3">ATP-binding protein</fullName>
    </submittedName>
</protein>
<dbReference type="RefSeq" id="WP_380841385.1">
    <property type="nucleotide sequence ID" value="NZ_JBHSFP010000010.1"/>
</dbReference>
<organism evidence="3 4">
    <name type="scientific">Sphaerisporangium dianthi</name>
    <dbReference type="NCBI Taxonomy" id="1436120"/>
    <lineage>
        <taxon>Bacteria</taxon>
        <taxon>Bacillati</taxon>
        <taxon>Actinomycetota</taxon>
        <taxon>Actinomycetes</taxon>
        <taxon>Streptosporangiales</taxon>
        <taxon>Streptosporangiaceae</taxon>
        <taxon>Sphaerisporangium</taxon>
    </lineage>
</organism>
<reference evidence="4" key="1">
    <citation type="journal article" date="2019" name="Int. J. Syst. Evol. Microbiol.">
        <title>The Global Catalogue of Microorganisms (GCM) 10K type strain sequencing project: providing services to taxonomists for standard genome sequencing and annotation.</title>
        <authorList>
            <consortium name="The Broad Institute Genomics Platform"/>
            <consortium name="The Broad Institute Genome Sequencing Center for Infectious Disease"/>
            <person name="Wu L."/>
            <person name="Ma J."/>
        </authorList>
    </citation>
    <scope>NUCLEOTIDE SEQUENCE [LARGE SCALE GENOMIC DNA]</scope>
    <source>
        <strain evidence="4">CGMCC 4.7132</strain>
    </source>
</reference>
<keyword evidence="4" id="KW-1185">Reference proteome</keyword>
<feature type="domain" description="Histidine kinase/HSP90-like ATPase" evidence="2">
    <location>
        <begin position="16"/>
        <end position="129"/>
    </location>
</feature>
<keyword evidence="1" id="KW-0808">Transferase</keyword>
<name>A0ABV9CIC1_9ACTN</name>
<gene>
    <name evidence="3" type="ORF">ACFO60_17395</name>
</gene>
<dbReference type="PANTHER" id="PTHR35526:SF3">
    <property type="entry name" value="ANTI-SIGMA-F FACTOR RSBW"/>
    <property type="match status" value="1"/>
</dbReference>
<dbReference type="Gene3D" id="3.30.565.10">
    <property type="entry name" value="Histidine kinase-like ATPase, C-terminal domain"/>
    <property type="match status" value="1"/>
</dbReference>
<accession>A0ABV9CIC1</accession>
<dbReference type="InterPro" id="IPR050267">
    <property type="entry name" value="Anti-sigma-factor_SerPK"/>
</dbReference>
<sequence>MIQTPDGLRAVCWELPDNLEMIGKTRRLVKDVLANWTLSALADDVVLVVGELLANAVTYGQPPIRLSMWAGTDRLCLRVTDHGPEQPRTLKLGLESLHGRGLAIVAALAHENGVTRPIGRPGKTVWACWRLPARAAEDAFTRVEL</sequence>
<dbReference type="GO" id="GO:0005524">
    <property type="term" value="F:ATP binding"/>
    <property type="evidence" value="ECO:0007669"/>
    <property type="project" value="UniProtKB-KW"/>
</dbReference>
<dbReference type="InterPro" id="IPR003594">
    <property type="entry name" value="HATPase_dom"/>
</dbReference>
<dbReference type="PANTHER" id="PTHR35526">
    <property type="entry name" value="ANTI-SIGMA-F FACTOR RSBW-RELATED"/>
    <property type="match status" value="1"/>
</dbReference>
<dbReference type="SUPFAM" id="SSF55874">
    <property type="entry name" value="ATPase domain of HSP90 chaperone/DNA topoisomerase II/histidine kinase"/>
    <property type="match status" value="1"/>
</dbReference>
<evidence type="ECO:0000313" key="3">
    <source>
        <dbReference type="EMBL" id="MFC4532552.1"/>
    </source>
</evidence>